<protein>
    <submittedName>
        <fullName evidence="1">Uncharacterized protein</fullName>
    </submittedName>
</protein>
<name>A0A0F9S3X4_9ZZZZ</name>
<evidence type="ECO:0000313" key="1">
    <source>
        <dbReference type="EMBL" id="KKN56957.1"/>
    </source>
</evidence>
<gene>
    <name evidence="1" type="ORF">LCGC14_0566790</name>
</gene>
<comment type="caution">
    <text evidence="1">The sequence shown here is derived from an EMBL/GenBank/DDBJ whole genome shotgun (WGS) entry which is preliminary data.</text>
</comment>
<organism evidence="1">
    <name type="scientific">marine sediment metagenome</name>
    <dbReference type="NCBI Taxonomy" id="412755"/>
    <lineage>
        <taxon>unclassified sequences</taxon>
        <taxon>metagenomes</taxon>
        <taxon>ecological metagenomes</taxon>
    </lineage>
</organism>
<dbReference type="EMBL" id="LAZR01000825">
    <property type="protein sequence ID" value="KKN56957.1"/>
    <property type="molecule type" value="Genomic_DNA"/>
</dbReference>
<proteinExistence type="predicted"/>
<dbReference type="AlphaFoldDB" id="A0A0F9S3X4"/>
<accession>A0A0F9S3X4</accession>
<reference evidence="1" key="1">
    <citation type="journal article" date="2015" name="Nature">
        <title>Complex archaea that bridge the gap between prokaryotes and eukaryotes.</title>
        <authorList>
            <person name="Spang A."/>
            <person name="Saw J.H."/>
            <person name="Jorgensen S.L."/>
            <person name="Zaremba-Niedzwiedzka K."/>
            <person name="Martijn J."/>
            <person name="Lind A.E."/>
            <person name="van Eijk R."/>
            <person name="Schleper C."/>
            <person name="Guy L."/>
            <person name="Ettema T.J."/>
        </authorList>
    </citation>
    <scope>NUCLEOTIDE SEQUENCE</scope>
</reference>
<sequence length="48" mass="5546">MVNERKEIKRLHEEFDALGHRKYNLGGPGIKILSKIHKLECELEGKTS</sequence>